<sequence>MGTSAIGSLESRRLNPRAAIITGSPILPILLVGLLGTLAALAATSVPLFFASLVITGFGFGGAFLGDFGSASGSPNPTGVQPFSRRSTRSTTRPSASLQWRRESP</sequence>
<evidence type="ECO:0000256" key="2">
    <source>
        <dbReference type="SAM" id="Phobius"/>
    </source>
</evidence>
<dbReference type="EMBL" id="PJNB01000001">
    <property type="protein sequence ID" value="PKW14579.1"/>
    <property type="molecule type" value="Genomic_DNA"/>
</dbReference>
<dbReference type="STRING" id="994479.GCA_000194155_01871"/>
<organism evidence="3 4">
    <name type="scientific">Saccharopolyspora spinosa</name>
    <dbReference type="NCBI Taxonomy" id="60894"/>
    <lineage>
        <taxon>Bacteria</taxon>
        <taxon>Bacillati</taxon>
        <taxon>Actinomycetota</taxon>
        <taxon>Actinomycetes</taxon>
        <taxon>Pseudonocardiales</taxon>
        <taxon>Pseudonocardiaceae</taxon>
        <taxon>Saccharopolyspora</taxon>
    </lineage>
</organism>
<dbReference type="AlphaFoldDB" id="A0A2N3XV99"/>
<keyword evidence="2" id="KW-0812">Transmembrane</keyword>
<proteinExistence type="predicted"/>
<gene>
    <name evidence="3" type="ORF">A8926_2206</name>
</gene>
<keyword evidence="2" id="KW-0472">Membrane</keyword>
<feature type="transmembrane region" description="Helical" evidence="2">
    <location>
        <begin position="48"/>
        <end position="66"/>
    </location>
</feature>
<accession>A0A2N3XV99</accession>
<name>A0A2N3XV99_SACSN</name>
<keyword evidence="4" id="KW-1185">Reference proteome</keyword>
<reference evidence="3" key="1">
    <citation type="submission" date="2017-12" db="EMBL/GenBank/DDBJ databases">
        <title>Sequencing the genomes of 1000 Actinobacteria strains.</title>
        <authorList>
            <person name="Klenk H.-P."/>
        </authorList>
    </citation>
    <scope>NUCLEOTIDE SEQUENCE [LARGE SCALE GENOMIC DNA]</scope>
    <source>
        <strain evidence="3">DSM 44228</strain>
    </source>
</reference>
<dbReference type="Proteomes" id="UP000233786">
    <property type="component" value="Unassembled WGS sequence"/>
</dbReference>
<evidence type="ECO:0000256" key="1">
    <source>
        <dbReference type="SAM" id="MobiDB-lite"/>
    </source>
</evidence>
<evidence type="ECO:0000313" key="3">
    <source>
        <dbReference type="EMBL" id="PKW14579.1"/>
    </source>
</evidence>
<protein>
    <submittedName>
        <fullName evidence="3">Uncharacterized protein</fullName>
    </submittedName>
</protein>
<comment type="caution">
    <text evidence="3">The sequence shown here is derived from an EMBL/GenBank/DDBJ whole genome shotgun (WGS) entry which is preliminary data.</text>
</comment>
<dbReference type="RefSeq" id="WP_010693859.1">
    <property type="nucleotide sequence ID" value="NZ_CP061007.1"/>
</dbReference>
<keyword evidence="2" id="KW-1133">Transmembrane helix</keyword>
<feature type="transmembrane region" description="Helical" evidence="2">
    <location>
        <begin position="20"/>
        <end position="42"/>
    </location>
</feature>
<evidence type="ECO:0000313" key="4">
    <source>
        <dbReference type="Proteomes" id="UP000233786"/>
    </source>
</evidence>
<feature type="region of interest" description="Disordered" evidence="1">
    <location>
        <begin position="74"/>
        <end position="105"/>
    </location>
</feature>